<comment type="caution">
    <text evidence="1">The sequence shown here is derived from an EMBL/GenBank/DDBJ whole genome shotgun (WGS) entry which is preliminary data.</text>
</comment>
<organism evidence="1 2">
    <name type="scientific">Striga asiatica</name>
    <name type="common">Asiatic witchweed</name>
    <name type="synonym">Buchnera asiatica</name>
    <dbReference type="NCBI Taxonomy" id="4170"/>
    <lineage>
        <taxon>Eukaryota</taxon>
        <taxon>Viridiplantae</taxon>
        <taxon>Streptophyta</taxon>
        <taxon>Embryophyta</taxon>
        <taxon>Tracheophyta</taxon>
        <taxon>Spermatophyta</taxon>
        <taxon>Magnoliopsida</taxon>
        <taxon>eudicotyledons</taxon>
        <taxon>Gunneridae</taxon>
        <taxon>Pentapetalae</taxon>
        <taxon>asterids</taxon>
        <taxon>lamiids</taxon>
        <taxon>Lamiales</taxon>
        <taxon>Orobanchaceae</taxon>
        <taxon>Buchnereae</taxon>
        <taxon>Striga</taxon>
    </lineage>
</organism>
<proteinExistence type="predicted"/>
<dbReference type="Proteomes" id="UP000325081">
    <property type="component" value="Unassembled WGS sequence"/>
</dbReference>
<dbReference type="EMBL" id="BKCP01006904">
    <property type="protein sequence ID" value="GER44327.1"/>
    <property type="molecule type" value="Genomic_DNA"/>
</dbReference>
<evidence type="ECO:0000313" key="2">
    <source>
        <dbReference type="Proteomes" id="UP000325081"/>
    </source>
</evidence>
<sequence>MTISIVTLTILKDNNARNPRTISGLTELNPSDHRINMNRNSRHNITGINEWSFSSRKSFFPFPCSSDDVKLQRLLILLALHNRDFKASTWELSRDFHGLKTTTQYSTYALNMLPFLN</sequence>
<gene>
    <name evidence="1" type="ORF">STAS_21232</name>
</gene>
<evidence type="ECO:0000313" key="1">
    <source>
        <dbReference type="EMBL" id="GER44327.1"/>
    </source>
</evidence>
<protein>
    <submittedName>
        <fullName evidence="1">7-cyano-7-deazaguanine synthase</fullName>
    </submittedName>
</protein>
<name>A0A5A7QIK8_STRAF</name>
<reference evidence="2" key="1">
    <citation type="journal article" date="2019" name="Curr. Biol.">
        <title>Genome Sequence of Striga asiatica Provides Insight into the Evolution of Plant Parasitism.</title>
        <authorList>
            <person name="Yoshida S."/>
            <person name="Kim S."/>
            <person name="Wafula E.K."/>
            <person name="Tanskanen J."/>
            <person name="Kim Y.M."/>
            <person name="Honaas L."/>
            <person name="Yang Z."/>
            <person name="Spallek T."/>
            <person name="Conn C.E."/>
            <person name="Ichihashi Y."/>
            <person name="Cheong K."/>
            <person name="Cui S."/>
            <person name="Der J.P."/>
            <person name="Gundlach H."/>
            <person name="Jiao Y."/>
            <person name="Hori C."/>
            <person name="Ishida J.K."/>
            <person name="Kasahara H."/>
            <person name="Kiba T."/>
            <person name="Kim M.S."/>
            <person name="Koo N."/>
            <person name="Laohavisit A."/>
            <person name="Lee Y.H."/>
            <person name="Lumba S."/>
            <person name="McCourt P."/>
            <person name="Mortimer J.C."/>
            <person name="Mutuku J.M."/>
            <person name="Nomura T."/>
            <person name="Sasaki-Sekimoto Y."/>
            <person name="Seto Y."/>
            <person name="Wang Y."/>
            <person name="Wakatake T."/>
            <person name="Sakakibara H."/>
            <person name="Demura T."/>
            <person name="Yamaguchi S."/>
            <person name="Yoneyama K."/>
            <person name="Manabe R.I."/>
            <person name="Nelson D.C."/>
            <person name="Schulman A.H."/>
            <person name="Timko M.P."/>
            <person name="dePamphilis C.W."/>
            <person name="Choi D."/>
            <person name="Shirasu K."/>
        </authorList>
    </citation>
    <scope>NUCLEOTIDE SEQUENCE [LARGE SCALE GENOMIC DNA]</scope>
    <source>
        <strain evidence="2">cv. UVA1</strain>
    </source>
</reference>
<keyword evidence="2" id="KW-1185">Reference proteome</keyword>
<dbReference type="AlphaFoldDB" id="A0A5A7QIK8"/>
<accession>A0A5A7QIK8</accession>